<keyword evidence="1" id="KW-1133">Transmembrane helix</keyword>
<evidence type="ECO:0000313" key="2">
    <source>
        <dbReference type="EMBL" id="KAJ8879314.1"/>
    </source>
</evidence>
<accession>A0ABQ9H4U4</accession>
<keyword evidence="1" id="KW-0472">Membrane</keyword>
<protein>
    <submittedName>
        <fullName evidence="2">Uncharacterized protein</fullName>
    </submittedName>
</protein>
<proteinExistence type="predicted"/>
<feature type="transmembrane region" description="Helical" evidence="1">
    <location>
        <begin position="90"/>
        <end position="113"/>
    </location>
</feature>
<dbReference type="EMBL" id="JARBHB010000007">
    <property type="protein sequence ID" value="KAJ8879314.1"/>
    <property type="molecule type" value="Genomic_DNA"/>
</dbReference>
<name>A0ABQ9H4U4_9NEOP</name>
<reference evidence="2 3" key="1">
    <citation type="submission" date="2023-02" db="EMBL/GenBank/DDBJ databases">
        <title>LHISI_Scaffold_Assembly.</title>
        <authorList>
            <person name="Stuart O.P."/>
            <person name="Cleave R."/>
            <person name="Magrath M.J.L."/>
            <person name="Mikheyev A.S."/>
        </authorList>
    </citation>
    <scope>NUCLEOTIDE SEQUENCE [LARGE SCALE GENOMIC DNA]</scope>
    <source>
        <strain evidence="2">Daus_M_001</strain>
        <tissue evidence="2">Leg muscle</tissue>
    </source>
</reference>
<gene>
    <name evidence="2" type="ORF">PR048_019922</name>
</gene>
<evidence type="ECO:0000313" key="3">
    <source>
        <dbReference type="Proteomes" id="UP001159363"/>
    </source>
</evidence>
<keyword evidence="1" id="KW-0812">Transmembrane</keyword>
<organism evidence="2 3">
    <name type="scientific">Dryococelus australis</name>
    <dbReference type="NCBI Taxonomy" id="614101"/>
    <lineage>
        <taxon>Eukaryota</taxon>
        <taxon>Metazoa</taxon>
        <taxon>Ecdysozoa</taxon>
        <taxon>Arthropoda</taxon>
        <taxon>Hexapoda</taxon>
        <taxon>Insecta</taxon>
        <taxon>Pterygota</taxon>
        <taxon>Neoptera</taxon>
        <taxon>Polyneoptera</taxon>
        <taxon>Phasmatodea</taxon>
        <taxon>Verophasmatodea</taxon>
        <taxon>Anareolatae</taxon>
        <taxon>Phasmatidae</taxon>
        <taxon>Eurycanthinae</taxon>
        <taxon>Dryococelus</taxon>
    </lineage>
</organism>
<comment type="caution">
    <text evidence="2">The sequence shown here is derived from an EMBL/GenBank/DDBJ whole genome shotgun (WGS) entry which is preliminary data.</text>
</comment>
<dbReference type="Proteomes" id="UP001159363">
    <property type="component" value="Chromosome 6"/>
</dbReference>
<sequence length="947" mass="104347">MRQTGNRLKRETFRKFTIKSKKLMIGTGNFADSTKKLRFKNYGSTTLAAGVDALSISSLSPGRFDLYDRNDQYDKYGFHGCYCRYGPCGIAFWCCLVISVGMKAMACSVIWMANPLAHLSQSNTLDTAHLCTALLCDSCVVVYHLACTTNLLVDSVAHLKRMHVQLVNVEQETFRRIGNVQLLLQHIISPRPSVPHYYTATTNVNKSLLCRLPTAMLAGSYFRNVGYNHTARITAVTRAYADSNSAVFCIETEPRFLTEHHWSPIRKLTCGTFQAEGHACSAISRSASLSGYCTGEHRPITSRRDMTLDGAQRRPWSAYSQSHYETILPVGGPPGSTRAFSMRAYTVMFPLCPIPTHSVGRTVQVAKNTTKLSTCLTYADDAFSFYLTHPAGLNTSLHESVGLTTIYLAFHWLLAVVPCASGLCDSGIIQCLAARNDVVLFMTPSGTSAQANRNKHKWDTSWAMTITVSTSVFPKYTNAANTLTAEQRNESRVERFGRIFIKVLRAHEGETRWVWSSTKWKSGETGDPRDNPLNSGISNGLVKAISLSPQPHEMFMGGHKANHCRVLEVGSRVTPVKQLLIYDSSPSSACVAVGYGRSRSSCCLAISQLMGNSWVKEQSGHGKRYEPLVREVGDLYGFERQVCTTIATTKGSYSSEAGTSDCDLIIGRVERERVTVEQGNVCIWNYFPSIVTNFTGRMSLSAPVKIYAGRSSDFFLSDDESSELEPDVKDVVAFIVFVAVPFVVHAADYWQADQILHVIIEQAVYLPGFRAWFDMTGRALVGLLFPEETVSSECYALSSNRSEYRLYCGAAVAERLDCSPPTKANRCHFPAGSIPDFRKWESSQTMPLVSRFLGDLPFTSPLHSSAAPFPPNFTHIGSQDFVVKSRANLSTQQHDTLAIQDGSAVVTLEGAGTMDEDIFVERDVARGDEVPGSSLILIAANFGSGAI</sequence>
<evidence type="ECO:0000256" key="1">
    <source>
        <dbReference type="SAM" id="Phobius"/>
    </source>
</evidence>
<keyword evidence="3" id="KW-1185">Reference proteome</keyword>